<proteinExistence type="predicted"/>
<evidence type="ECO:0000313" key="2">
    <source>
        <dbReference type="EMBL" id="MBB4859649.1"/>
    </source>
</evidence>
<dbReference type="RefSeq" id="WP_184246947.1">
    <property type="nucleotide sequence ID" value="NZ_JACHLR010000013.1"/>
</dbReference>
<dbReference type="AlphaFoldDB" id="A0A7W7KB94"/>
<dbReference type="EMBL" id="JACHLR010000013">
    <property type="protein sequence ID" value="MBB4859649.1"/>
    <property type="molecule type" value="Genomic_DNA"/>
</dbReference>
<name>A0A7W7KB94_9SPHN</name>
<organism evidence="2 3">
    <name type="scientific">Novosphingobium chloroacetimidivorans</name>
    <dbReference type="NCBI Taxonomy" id="1428314"/>
    <lineage>
        <taxon>Bacteria</taxon>
        <taxon>Pseudomonadati</taxon>
        <taxon>Pseudomonadota</taxon>
        <taxon>Alphaproteobacteria</taxon>
        <taxon>Sphingomonadales</taxon>
        <taxon>Sphingomonadaceae</taxon>
        <taxon>Novosphingobium</taxon>
    </lineage>
</organism>
<comment type="caution">
    <text evidence="2">The sequence shown here is derived from an EMBL/GenBank/DDBJ whole genome shotgun (WGS) entry which is preliminary data.</text>
</comment>
<gene>
    <name evidence="2" type="ORF">HNO88_002978</name>
</gene>
<evidence type="ECO:0000313" key="3">
    <source>
        <dbReference type="Proteomes" id="UP000555448"/>
    </source>
</evidence>
<feature type="region of interest" description="Disordered" evidence="1">
    <location>
        <begin position="228"/>
        <end position="298"/>
    </location>
</feature>
<feature type="compositionally biased region" description="Basic and acidic residues" evidence="1">
    <location>
        <begin position="256"/>
        <end position="285"/>
    </location>
</feature>
<reference evidence="2 3" key="1">
    <citation type="submission" date="2020-08" db="EMBL/GenBank/DDBJ databases">
        <title>Functional genomics of gut bacteria from endangered species of beetles.</title>
        <authorList>
            <person name="Carlos-Shanley C."/>
        </authorList>
    </citation>
    <scope>NUCLEOTIDE SEQUENCE [LARGE SCALE GENOMIC DNA]</scope>
    <source>
        <strain evidence="2 3">S00245</strain>
    </source>
</reference>
<keyword evidence="3" id="KW-1185">Reference proteome</keyword>
<accession>A0A7W7KB94</accession>
<sequence length="298" mass="32814">MSGFIALHREATEHPLFAGSAERFGAWFWLVAKAVWKPTRFNVAGKTITLQRGQYCASVRELGEAWGWSKSSVDRFLTRLRTETMIVTDAGTGRLVITICNYEKYQTSEREAGTVTGTPAGTAAGQQRDIKEQGNKGTIEEETYVSPSSASATKPTKADPFPRPDWADAGVWRDLLVNRKAKRLPNTPTAHAKLLKDIMAMSDDEWPPGRLLEAIVARGWAAAYDPRVPANDRSTPARGGSSPAHLNVQRGPDLNEWERRAIEARLREGSGAPDRRDDREARADGELPLAPARALPGR</sequence>
<dbReference type="Proteomes" id="UP000555448">
    <property type="component" value="Unassembled WGS sequence"/>
</dbReference>
<feature type="region of interest" description="Disordered" evidence="1">
    <location>
        <begin position="112"/>
        <end position="162"/>
    </location>
</feature>
<evidence type="ECO:0000256" key="1">
    <source>
        <dbReference type="SAM" id="MobiDB-lite"/>
    </source>
</evidence>
<feature type="compositionally biased region" description="Polar residues" evidence="1">
    <location>
        <begin position="145"/>
        <end position="154"/>
    </location>
</feature>
<protein>
    <submittedName>
        <fullName evidence="2">Uncharacterized protein</fullName>
    </submittedName>
</protein>
<feature type="compositionally biased region" description="Low complexity" evidence="1">
    <location>
        <begin position="113"/>
        <end position="125"/>
    </location>
</feature>